<keyword evidence="3" id="KW-1185">Reference proteome</keyword>
<feature type="compositionally biased region" description="Polar residues" evidence="1">
    <location>
        <begin position="56"/>
        <end position="75"/>
    </location>
</feature>
<feature type="region of interest" description="Disordered" evidence="1">
    <location>
        <begin position="1"/>
        <end position="130"/>
    </location>
</feature>
<dbReference type="AlphaFoldDB" id="A0A9W8QB02"/>
<reference evidence="2" key="1">
    <citation type="journal article" date="2023" name="Access Microbiol">
        <title>De-novo genome assembly for Akanthomyces muscarius, a biocontrol agent of insect agricultural pests.</title>
        <authorList>
            <person name="Erdos Z."/>
            <person name="Studholme D.J."/>
            <person name="Raymond B."/>
            <person name="Sharma M."/>
        </authorList>
    </citation>
    <scope>NUCLEOTIDE SEQUENCE</scope>
    <source>
        <strain evidence="2">Ve6</strain>
    </source>
</reference>
<evidence type="ECO:0000256" key="1">
    <source>
        <dbReference type="SAM" id="MobiDB-lite"/>
    </source>
</evidence>
<sequence length="130" mass="13114">MDQPRRMAALGLQERGAAAQSPEAWGITTEEAWGGTLSPKNNESLSGKGTPVAAKAQQSLTSRSKGPSSTGSGLASSRWAPGGASHGPPSEAPSETPKAPRGGLAKSLWAPGNVPADSHNSEDQIMGGAE</sequence>
<dbReference type="GeneID" id="80898788"/>
<evidence type="ECO:0000313" key="2">
    <source>
        <dbReference type="EMBL" id="KAJ4150901.1"/>
    </source>
</evidence>
<dbReference type="Proteomes" id="UP001144673">
    <property type="component" value="Chromosome 4"/>
</dbReference>
<dbReference type="EMBL" id="JAJHUN010000009">
    <property type="protein sequence ID" value="KAJ4150901.1"/>
    <property type="molecule type" value="Genomic_DNA"/>
</dbReference>
<gene>
    <name evidence="2" type="ORF">LMH87_011629</name>
</gene>
<protein>
    <submittedName>
        <fullName evidence="2">Uncharacterized protein</fullName>
    </submittedName>
</protein>
<proteinExistence type="predicted"/>
<name>A0A9W8QB02_AKAMU</name>
<comment type="caution">
    <text evidence="2">The sequence shown here is derived from an EMBL/GenBank/DDBJ whole genome shotgun (WGS) entry which is preliminary data.</text>
</comment>
<accession>A0A9W8QB02</accession>
<dbReference type="KEGG" id="amus:LMH87_011629"/>
<evidence type="ECO:0000313" key="3">
    <source>
        <dbReference type="Proteomes" id="UP001144673"/>
    </source>
</evidence>
<feature type="compositionally biased region" description="Polar residues" evidence="1">
    <location>
        <begin position="38"/>
        <end position="47"/>
    </location>
</feature>
<dbReference type="RefSeq" id="XP_056052615.1">
    <property type="nucleotide sequence ID" value="XM_056200802.1"/>
</dbReference>
<organism evidence="2 3">
    <name type="scientific">Akanthomyces muscarius</name>
    <name type="common">Entomopathogenic fungus</name>
    <name type="synonym">Lecanicillium muscarium</name>
    <dbReference type="NCBI Taxonomy" id="2231603"/>
    <lineage>
        <taxon>Eukaryota</taxon>
        <taxon>Fungi</taxon>
        <taxon>Dikarya</taxon>
        <taxon>Ascomycota</taxon>
        <taxon>Pezizomycotina</taxon>
        <taxon>Sordariomycetes</taxon>
        <taxon>Hypocreomycetidae</taxon>
        <taxon>Hypocreales</taxon>
        <taxon>Cordycipitaceae</taxon>
        <taxon>Akanthomyces</taxon>
    </lineage>
</organism>